<sequence>MVRGTRGSLEARGPMWGALSPSTERSRAHISTGGGGARKRGDLGWGSHGTAQLLWMGSLAAGTGHPACGAAWLSQWCKQKSSCYCPSYGHLDMAVMACIRSPEGFRGTDKCSSAGVSSYK</sequence>
<evidence type="ECO:0000256" key="1">
    <source>
        <dbReference type="SAM" id="MobiDB-lite"/>
    </source>
</evidence>
<dbReference type="InParanoid" id="A0A7J8F9E0"/>
<dbReference type="Proteomes" id="UP000550707">
    <property type="component" value="Unassembled WGS sequence"/>
</dbReference>
<accession>A0A7J8F9E0</accession>
<gene>
    <name evidence="2" type="ORF">HJG59_008580</name>
</gene>
<feature type="region of interest" description="Disordered" evidence="1">
    <location>
        <begin position="1"/>
        <end position="43"/>
    </location>
</feature>
<proteinExistence type="predicted"/>
<evidence type="ECO:0000313" key="2">
    <source>
        <dbReference type="EMBL" id="KAF6444280.1"/>
    </source>
</evidence>
<keyword evidence="3" id="KW-1185">Reference proteome</keyword>
<comment type="caution">
    <text evidence="2">The sequence shown here is derived from an EMBL/GenBank/DDBJ whole genome shotgun (WGS) entry which is preliminary data.</text>
</comment>
<dbReference type="AlphaFoldDB" id="A0A7J8F9E0"/>
<reference evidence="2 3" key="1">
    <citation type="journal article" date="2020" name="Nature">
        <title>Six reference-quality genomes reveal evolution of bat adaptations.</title>
        <authorList>
            <person name="Jebb D."/>
            <person name="Huang Z."/>
            <person name="Pippel M."/>
            <person name="Hughes G.M."/>
            <person name="Lavrichenko K."/>
            <person name="Devanna P."/>
            <person name="Winkler S."/>
            <person name="Jermiin L.S."/>
            <person name="Skirmuntt E.C."/>
            <person name="Katzourakis A."/>
            <person name="Burkitt-Gray L."/>
            <person name="Ray D.A."/>
            <person name="Sullivan K.A.M."/>
            <person name="Roscito J.G."/>
            <person name="Kirilenko B.M."/>
            <person name="Davalos L.M."/>
            <person name="Corthals A.P."/>
            <person name="Power M.L."/>
            <person name="Jones G."/>
            <person name="Ransome R.D."/>
            <person name="Dechmann D.K.N."/>
            <person name="Locatelli A.G."/>
            <person name="Puechmaille S.J."/>
            <person name="Fedrigo O."/>
            <person name="Jarvis E.D."/>
            <person name="Hiller M."/>
            <person name="Vernes S.C."/>
            <person name="Myers E.W."/>
            <person name="Teeling E.C."/>
        </authorList>
    </citation>
    <scope>NUCLEOTIDE SEQUENCE [LARGE SCALE GENOMIC DNA]</scope>
    <source>
        <strain evidence="2">MMolMol1</strain>
        <tissue evidence="2">Muscle</tissue>
    </source>
</reference>
<protein>
    <submittedName>
        <fullName evidence="2">Uncharacterized protein</fullName>
    </submittedName>
</protein>
<evidence type="ECO:0000313" key="3">
    <source>
        <dbReference type="Proteomes" id="UP000550707"/>
    </source>
</evidence>
<name>A0A7J8F9E0_MOLMO</name>
<organism evidence="2 3">
    <name type="scientific">Molossus molossus</name>
    <name type="common">Pallas' mastiff bat</name>
    <name type="synonym">Vespertilio molossus</name>
    <dbReference type="NCBI Taxonomy" id="27622"/>
    <lineage>
        <taxon>Eukaryota</taxon>
        <taxon>Metazoa</taxon>
        <taxon>Chordata</taxon>
        <taxon>Craniata</taxon>
        <taxon>Vertebrata</taxon>
        <taxon>Euteleostomi</taxon>
        <taxon>Mammalia</taxon>
        <taxon>Eutheria</taxon>
        <taxon>Laurasiatheria</taxon>
        <taxon>Chiroptera</taxon>
        <taxon>Yangochiroptera</taxon>
        <taxon>Molossidae</taxon>
        <taxon>Molossus</taxon>
    </lineage>
</organism>
<dbReference type="EMBL" id="JACASF010000012">
    <property type="protein sequence ID" value="KAF6444280.1"/>
    <property type="molecule type" value="Genomic_DNA"/>
</dbReference>